<protein>
    <submittedName>
        <fullName evidence="2">Uncharacterized protein</fullName>
    </submittedName>
</protein>
<name>A0A9W8MJG7_9AGAR</name>
<accession>A0A9W8MJG7</accession>
<dbReference type="EMBL" id="JANBPK010000755">
    <property type="protein sequence ID" value="KAJ2932931.1"/>
    <property type="molecule type" value="Genomic_DNA"/>
</dbReference>
<keyword evidence="1" id="KW-0732">Signal</keyword>
<dbReference type="Proteomes" id="UP001140091">
    <property type="component" value="Unassembled WGS sequence"/>
</dbReference>
<feature type="chain" id="PRO_5040795757" evidence="1">
    <location>
        <begin position="22"/>
        <end position="59"/>
    </location>
</feature>
<comment type="caution">
    <text evidence="2">The sequence shown here is derived from an EMBL/GenBank/DDBJ whole genome shotgun (WGS) entry which is preliminary data.</text>
</comment>
<feature type="non-terminal residue" evidence="2">
    <location>
        <position position="59"/>
    </location>
</feature>
<evidence type="ECO:0000256" key="1">
    <source>
        <dbReference type="SAM" id="SignalP"/>
    </source>
</evidence>
<evidence type="ECO:0000313" key="2">
    <source>
        <dbReference type="EMBL" id="KAJ2932931.1"/>
    </source>
</evidence>
<proteinExistence type="predicted"/>
<feature type="signal peptide" evidence="1">
    <location>
        <begin position="1"/>
        <end position="21"/>
    </location>
</feature>
<dbReference type="AlphaFoldDB" id="A0A9W8MJG7"/>
<gene>
    <name evidence="2" type="ORF">H1R20_g4146</name>
</gene>
<evidence type="ECO:0000313" key="3">
    <source>
        <dbReference type="Proteomes" id="UP001140091"/>
    </source>
</evidence>
<sequence length="59" mass="6380">MQCTFSAIIFAVAFFIAKAAALPAFPEQASNTLNLVARDVQADNNIWTYANAQEDDPSS</sequence>
<reference evidence="2" key="1">
    <citation type="submission" date="2022-06" db="EMBL/GenBank/DDBJ databases">
        <title>Genome Sequence of Candolleomyces eurysporus.</title>
        <authorList>
            <person name="Buettner E."/>
        </authorList>
    </citation>
    <scope>NUCLEOTIDE SEQUENCE</scope>
    <source>
        <strain evidence="2">VTCC 930004</strain>
    </source>
</reference>
<organism evidence="2 3">
    <name type="scientific">Candolleomyces eurysporus</name>
    <dbReference type="NCBI Taxonomy" id="2828524"/>
    <lineage>
        <taxon>Eukaryota</taxon>
        <taxon>Fungi</taxon>
        <taxon>Dikarya</taxon>
        <taxon>Basidiomycota</taxon>
        <taxon>Agaricomycotina</taxon>
        <taxon>Agaricomycetes</taxon>
        <taxon>Agaricomycetidae</taxon>
        <taxon>Agaricales</taxon>
        <taxon>Agaricineae</taxon>
        <taxon>Psathyrellaceae</taxon>
        <taxon>Candolleomyces</taxon>
    </lineage>
</organism>
<keyword evidence="3" id="KW-1185">Reference proteome</keyword>
<dbReference type="OrthoDB" id="10389040at2759"/>